<proteinExistence type="predicted"/>
<dbReference type="RefSeq" id="WP_160198015.1">
    <property type="nucleotide sequence ID" value="NZ_QXXA01000013.1"/>
</dbReference>
<dbReference type="AlphaFoldDB" id="A0A845R0M1"/>
<dbReference type="EMBL" id="QXXA01000013">
    <property type="protein sequence ID" value="NBI07549.1"/>
    <property type="molecule type" value="Genomic_DNA"/>
</dbReference>
<accession>A0A845R0M1</accession>
<sequence length="144" mass="16764">MKFKALINRYLSERDRAFRISTIIDVGNFINNRKNINSSKNEKEELINICSEIKEELLLLSNEYRSDISRQEINKIENLEIDSLCKCELIGNFCTKIGYKIQEQQKINILLCPLFPFSFIKINYIDGLILIISISLLIFGVNII</sequence>
<dbReference type="Proteomes" id="UP000467132">
    <property type="component" value="Unassembled WGS sequence"/>
</dbReference>
<evidence type="ECO:0000313" key="3">
    <source>
        <dbReference type="EMBL" id="NBI07549.1"/>
    </source>
</evidence>
<keyword evidence="4" id="KW-1185">Reference proteome</keyword>
<evidence type="ECO:0000256" key="1">
    <source>
        <dbReference type="SAM" id="Coils"/>
    </source>
</evidence>
<feature type="coiled-coil region" evidence="1">
    <location>
        <begin position="36"/>
        <end position="63"/>
    </location>
</feature>
<gene>
    <name evidence="3" type="ORF">D3Z33_11875</name>
</gene>
<protein>
    <submittedName>
        <fullName evidence="3">Uncharacterized protein</fullName>
    </submittedName>
</protein>
<feature type="transmembrane region" description="Helical" evidence="2">
    <location>
        <begin position="124"/>
        <end position="143"/>
    </location>
</feature>
<keyword evidence="2" id="KW-1133">Transmembrane helix</keyword>
<comment type="caution">
    <text evidence="3">The sequence shown here is derived from an EMBL/GenBank/DDBJ whole genome shotgun (WGS) entry which is preliminary data.</text>
</comment>
<evidence type="ECO:0000313" key="4">
    <source>
        <dbReference type="Proteomes" id="UP000467132"/>
    </source>
</evidence>
<reference evidence="3 4" key="1">
    <citation type="submission" date="2018-08" db="EMBL/GenBank/DDBJ databases">
        <title>Murine metabolic-syndrome-specific gut microbial biobank.</title>
        <authorList>
            <person name="Liu C."/>
        </authorList>
    </citation>
    <scope>NUCLEOTIDE SEQUENCE [LARGE SCALE GENOMIC DNA]</scope>
    <source>
        <strain evidence="3 4">583</strain>
    </source>
</reference>
<evidence type="ECO:0000256" key="2">
    <source>
        <dbReference type="SAM" id="Phobius"/>
    </source>
</evidence>
<keyword evidence="2" id="KW-0812">Transmembrane</keyword>
<keyword evidence="1" id="KW-0175">Coiled coil</keyword>
<name>A0A845R0M1_9CLOT</name>
<keyword evidence="2" id="KW-0472">Membrane</keyword>
<organism evidence="3 4">
    <name type="scientific">Senegalia massiliensis</name>
    <dbReference type="NCBI Taxonomy" id="1720316"/>
    <lineage>
        <taxon>Bacteria</taxon>
        <taxon>Bacillati</taxon>
        <taxon>Bacillota</taxon>
        <taxon>Clostridia</taxon>
        <taxon>Eubacteriales</taxon>
        <taxon>Clostridiaceae</taxon>
        <taxon>Senegalia</taxon>
    </lineage>
</organism>